<sequence>MLHGILHYAHYLLESTIEKDETVIDATCGNGKDTLFLSNVVGANGHVLAFDIQAQAIQTTKQLIEDHQKTNVSVIHDSHENLEKYLPTKEMLIGGAVFNLGYLPKSDKSIITNAASTISAINTILHYLKTNGLIVIVVYYGHQGGQEEKEAVLKHVMQLSQRSYHVLQYRFINQKNNPPFIIAIEKRKRRY</sequence>
<comment type="caution">
    <text evidence="1">The sequence shown here is derived from an EMBL/GenBank/DDBJ whole genome shotgun (WGS) entry which is preliminary data.</text>
</comment>
<accession>A0A0L0QUA6</accession>
<reference evidence="2" key="1">
    <citation type="submission" date="2015-07" db="EMBL/GenBank/DDBJ databases">
        <title>Fjat-10053 dsm26.</title>
        <authorList>
            <person name="Liu B."/>
            <person name="Wang J."/>
            <person name="Zhu Y."/>
            <person name="Liu G."/>
            <person name="Chen Q."/>
            <person name="Chen Z."/>
            <person name="Lan J."/>
            <person name="Che J."/>
            <person name="Ge C."/>
            <person name="Shi H."/>
            <person name="Pan Z."/>
            <person name="Liu X."/>
        </authorList>
    </citation>
    <scope>NUCLEOTIDE SEQUENCE [LARGE SCALE GENOMIC DNA]</scope>
    <source>
        <strain evidence="2">DSM 26</strain>
    </source>
</reference>
<dbReference type="CDD" id="cd02440">
    <property type="entry name" value="AdoMet_MTases"/>
    <property type="match status" value="1"/>
</dbReference>
<evidence type="ECO:0000313" key="2">
    <source>
        <dbReference type="Proteomes" id="UP000036780"/>
    </source>
</evidence>
<dbReference type="Proteomes" id="UP000036780">
    <property type="component" value="Unassembled WGS sequence"/>
</dbReference>
<dbReference type="Pfam" id="PF06962">
    <property type="entry name" value="rRNA_methylase"/>
    <property type="match status" value="1"/>
</dbReference>
<dbReference type="OrthoDB" id="9792989at2"/>
<dbReference type="GO" id="GO:0032259">
    <property type="term" value="P:methylation"/>
    <property type="evidence" value="ECO:0007669"/>
    <property type="project" value="UniProtKB-KW"/>
</dbReference>
<proteinExistence type="predicted"/>
<dbReference type="Gene3D" id="3.40.50.150">
    <property type="entry name" value="Vaccinia Virus protein VP39"/>
    <property type="match status" value="1"/>
</dbReference>
<protein>
    <submittedName>
        <fullName evidence="1">rRNA methyltransferase</fullName>
    </submittedName>
</protein>
<keyword evidence="2" id="KW-1185">Reference proteome</keyword>
<dbReference type="PANTHER" id="PTHR35276:SF1">
    <property type="entry name" value="TRNA (MNM(5)S(2)U34)-METHYLTRANSFERASE, CHLOROPLASTIC"/>
    <property type="match status" value="1"/>
</dbReference>
<evidence type="ECO:0000313" key="1">
    <source>
        <dbReference type="EMBL" id="KNE22141.1"/>
    </source>
</evidence>
<dbReference type="EMBL" id="LGTO01000004">
    <property type="protein sequence ID" value="KNE22141.1"/>
    <property type="molecule type" value="Genomic_DNA"/>
</dbReference>
<keyword evidence="1" id="KW-0489">Methyltransferase</keyword>
<dbReference type="GO" id="GO:0008168">
    <property type="term" value="F:methyltransferase activity"/>
    <property type="evidence" value="ECO:0007669"/>
    <property type="project" value="UniProtKB-KW"/>
</dbReference>
<dbReference type="PANTHER" id="PTHR35276">
    <property type="entry name" value="S-ADENOSYL-L-METHIONINE-DEPENDENT METHYLTRANSFERASES SUPERFAMILY PROTEIN"/>
    <property type="match status" value="1"/>
</dbReference>
<dbReference type="AlphaFoldDB" id="A0A0L0QUA6"/>
<dbReference type="SUPFAM" id="SSF53335">
    <property type="entry name" value="S-adenosyl-L-methionine-dependent methyltransferases"/>
    <property type="match status" value="1"/>
</dbReference>
<dbReference type="GeneID" id="66869911"/>
<dbReference type="PATRIC" id="fig|1473.5.peg.3966"/>
<keyword evidence="1" id="KW-0808">Transferase</keyword>
<dbReference type="InterPro" id="IPR010719">
    <property type="entry name" value="MnmM_MeTrfase"/>
</dbReference>
<organism evidence="1 2">
    <name type="scientific">Virgibacillus pantothenticus</name>
    <dbReference type="NCBI Taxonomy" id="1473"/>
    <lineage>
        <taxon>Bacteria</taxon>
        <taxon>Bacillati</taxon>
        <taxon>Bacillota</taxon>
        <taxon>Bacilli</taxon>
        <taxon>Bacillales</taxon>
        <taxon>Bacillaceae</taxon>
        <taxon>Virgibacillus</taxon>
    </lineage>
</organism>
<dbReference type="RefSeq" id="WP_050350430.1">
    <property type="nucleotide sequence ID" value="NZ_BOSN01000005.1"/>
</dbReference>
<dbReference type="InterPro" id="IPR029063">
    <property type="entry name" value="SAM-dependent_MTases_sf"/>
</dbReference>
<gene>
    <name evidence="1" type="ORF">AFK71_04950</name>
</gene>
<name>A0A0L0QUA6_VIRPA</name>